<dbReference type="CDD" id="cd03036">
    <property type="entry name" value="ArsC_like"/>
    <property type="match status" value="1"/>
</dbReference>
<dbReference type="EMBL" id="BAAACR010000017">
    <property type="protein sequence ID" value="GAA0217657.1"/>
    <property type="molecule type" value="Genomic_DNA"/>
</dbReference>
<protein>
    <submittedName>
        <fullName evidence="2">Arsenate reductase family protein</fullName>
    </submittedName>
</protein>
<proteinExistence type="inferred from homology"/>
<dbReference type="Gene3D" id="3.40.30.10">
    <property type="entry name" value="Glutaredoxin"/>
    <property type="match status" value="1"/>
</dbReference>
<dbReference type="SUPFAM" id="SSF52833">
    <property type="entry name" value="Thioredoxin-like"/>
    <property type="match status" value="1"/>
</dbReference>
<comment type="caution">
    <text evidence="2">The sequence shown here is derived from an EMBL/GenBank/DDBJ whole genome shotgun (WGS) entry which is preliminary data.</text>
</comment>
<keyword evidence="3" id="KW-1185">Reference proteome</keyword>
<evidence type="ECO:0000256" key="1">
    <source>
        <dbReference type="PROSITE-ProRule" id="PRU01282"/>
    </source>
</evidence>
<dbReference type="Proteomes" id="UP001500399">
    <property type="component" value="Unassembled WGS sequence"/>
</dbReference>
<dbReference type="RefSeq" id="WP_304987569.1">
    <property type="nucleotide sequence ID" value="NZ_BAAACR010000017.1"/>
</dbReference>
<evidence type="ECO:0000313" key="3">
    <source>
        <dbReference type="Proteomes" id="UP001500399"/>
    </source>
</evidence>
<sequence length="120" mass="13840">MDKEVLFIGYPKCSTCQKAEKFLRAHGCEAPMRDIVTEKPTAEELRTWHARSGLPLKRFFNTSGMLYRELGLKDKLPSMTEEEQYAVLASDGMLVKRPLLITHDRVCTGFREQEWAEIFA</sequence>
<dbReference type="PROSITE" id="PS51353">
    <property type="entry name" value="ARSC"/>
    <property type="match status" value="1"/>
</dbReference>
<dbReference type="PANTHER" id="PTHR30041:SF8">
    <property type="entry name" value="PROTEIN YFFB"/>
    <property type="match status" value="1"/>
</dbReference>
<name>A0ABP3CXB4_9FIRM</name>
<gene>
    <name evidence="2" type="ORF">GCM10008919_20960</name>
</gene>
<organism evidence="2 3">
    <name type="scientific">Selenomonas dianae</name>
    <dbReference type="NCBI Taxonomy" id="135079"/>
    <lineage>
        <taxon>Bacteria</taxon>
        <taxon>Bacillati</taxon>
        <taxon>Bacillota</taxon>
        <taxon>Negativicutes</taxon>
        <taxon>Selenomonadales</taxon>
        <taxon>Selenomonadaceae</taxon>
        <taxon>Selenomonas</taxon>
    </lineage>
</organism>
<reference evidence="3" key="1">
    <citation type="journal article" date="2019" name="Int. J. Syst. Evol. Microbiol.">
        <title>The Global Catalogue of Microorganisms (GCM) 10K type strain sequencing project: providing services to taxonomists for standard genome sequencing and annotation.</title>
        <authorList>
            <consortium name="The Broad Institute Genomics Platform"/>
            <consortium name="The Broad Institute Genome Sequencing Center for Infectious Disease"/>
            <person name="Wu L."/>
            <person name="Ma J."/>
        </authorList>
    </citation>
    <scope>NUCLEOTIDE SEQUENCE [LARGE SCALE GENOMIC DNA]</scope>
    <source>
        <strain evidence="3">JCM 8542</strain>
    </source>
</reference>
<dbReference type="NCBIfam" id="TIGR01617">
    <property type="entry name" value="arsC_related"/>
    <property type="match status" value="1"/>
</dbReference>
<dbReference type="InterPro" id="IPR006504">
    <property type="entry name" value="Tscrpt_reg_Spx/MgsR"/>
</dbReference>
<comment type="similarity">
    <text evidence="1">Belongs to the ArsC family.</text>
</comment>
<dbReference type="InterPro" id="IPR036249">
    <property type="entry name" value="Thioredoxin-like_sf"/>
</dbReference>
<dbReference type="Pfam" id="PF03960">
    <property type="entry name" value="ArsC"/>
    <property type="match status" value="1"/>
</dbReference>
<dbReference type="PANTHER" id="PTHR30041">
    <property type="entry name" value="ARSENATE REDUCTASE"/>
    <property type="match status" value="1"/>
</dbReference>
<accession>A0ABP3CXB4</accession>
<dbReference type="InterPro" id="IPR006660">
    <property type="entry name" value="Arsenate_reductase-like"/>
</dbReference>
<evidence type="ECO:0000313" key="2">
    <source>
        <dbReference type="EMBL" id="GAA0217657.1"/>
    </source>
</evidence>